<evidence type="ECO:0000313" key="3">
    <source>
        <dbReference type="Proteomes" id="UP000294644"/>
    </source>
</evidence>
<protein>
    <submittedName>
        <fullName evidence="2">CHAD domain-containing protein</fullName>
    </submittedName>
</protein>
<accession>A0A4R5CSF2</accession>
<evidence type="ECO:0000313" key="2">
    <source>
        <dbReference type="EMBL" id="TDE02310.1"/>
    </source>
</evidence>
<name>A0A4R5CSF2_9FLAO</name>
<keyword evidence="3" id="KW-1185">Reference proteome</keyword>
<dbReference type="InterPro" id="IPR007899">
    <property type="entry name" value="CHAD_dom"/>
</dbReference>
<reference evidence="2 3" key="1">
    <citation type="submission" date="2019-03" db="EMBL/GenBank/DDBJ databases">
        <title>Flavobacterium LB-D12 sp. nov., isolated from arctic soil.</title>
        <authorList>
            <person name="Chaudhary D.K."/>
        </authorList>
    </citation>
    <scope>NUCLEOTIDE SEQUENCE [LARGE SCALE GENOMIC DNA]</scope>
    <source>
        <strain evidence="2 3">LB-D12</strain>
    </source>
</reference>
<dbReference type="Proteomes" id="UP000294644">
    <property type="component" value="Unassembled WGS sequence"/>
</dbReference>
<feature type="domain" description="CHAD" evidence="1">
    <location>
        <begin position="49"/>
        <end position="237"/>
    </location>
</feature>
<organism evidence="2 3">
    <name type="scientific">Flavobacterium sandaracinum</name>
    <dbReference type="NCBI Taxonomy" id="2541733"/>
    <lineage>
        <taxon>Bacteria</taxon>
        <taxon>Pseudomonadati</taxon>
        <taxon>Bacteroidota</taxon>
        <taxon>Flavobacteriia</taxon>
        <taxon>Flavobacteriales</taxon>
        <taxon>Flavobacteriaceae</taxon>
        <taxon>Flavobacterium</taxon>
    </lineage>
</organism>
<gene>
    <name evidence="2" type="ORF">E0F91_13040</name>
</gene>
<sequence>MQENQTYSNLSLQNYQPNGCDMKELVTYCKTRKSALNLVLEKAPESYTVETFHELRVEIKKMKALLQLAAFCNKKFKPRKTFLPFRSIFKQAGKVRELQLQQTLIEEQPNFTLLKKYPNQLKKLQSKAIKKFFLLAKIRLIKKLKKKYRILIYFLAKTDKTKLNHYRNKTRKQVKKLLGKPAFKKNEMHNFRKQLKVYQYNEKILPIDQSSKLIATLMALSDFLGEWHDYEVAILHLKKTIEFYNRNSTERKHLKTIKAMVTLKRELLFHKINATLPCKTFL</sequence>
<dbReference type="AlphaFoldDB" id="A0A4R5CSF2"/>
<proteinExistence type="predicted"/>
<dbReference type="OrthoDB" id="773317at2"/>
<evidence type="ECO:0000259" key="1">
    <source>
        <dbReference type="Pfam" id="PF05235"/>
    </source>
</evidence>
<dbReference type="InterPro" id="IPR038186">
    <property type="entry name" value="CHAD_dom_sf"/>
</dbReference>
<dbReference type="Gene3D" id="1.40.20.10">
    <property type="entry name" value="CHAD domain"/>
    <property type="match status" value="1"/>
</dbReference>
<dbReference type="Pfam" id="PF05235">
    <property type="entry name" value="CHAD"/>
    <property type="match status" value="1"/>
</dbReference>
<comment type="caution">
    <text evidence="2">The sequence shown here is derived from an EMBL/GenBank/DDBJ whole genome shotgun (WGS) entry which is preliminary data.</text>
</comment>
<dbReference type="EMBL" id="SMFN01000016">
    <property type="protein sequence ID" value="TDE02310.1"/>
    <property type="molecule type" value="Genomic_DNA"/>
</dbReference>